<dbReference type="Proteomes" id="UP000199614">
    <property type="component" value="Unassembled WGS sequence"/>
</dbReference>
<dbReference type="InterPro" id="IPR011701">
    <property type="entry name" value="MFS"/>
</dbReference>
<feature type="domain" description="Major facilitator superfamily (MFS) profile" evidence="12">
    <location>
        <begin position="15"/>
        <end position="423"/>
    </location>
</feature>
<comment type="function">
    <text evidence="9">May be a proton symporter involved in the uptake of osmolytes such as proline and glycine betaine.</text>
</comment>
<dbReference type="RefSeq" id="WP_093335933.1">
    <property type="nucleotide sequence ID" value="NZ_FOUY01000001.1"/>
</dbReference>
<evidence type="ECO:0000256" key="10">
    <source>
        <dbReference type="ARBA" id="ARBA00039918"/>
    </source>
</evidence>
<protein>
    <recommendedName>
        <fullName evidence="10">Putative proline/betaine transporter</fullName>
    </recommendedName>
</protein>
<dbReference type="AlphaFoldDB" id="A0A1I4S7B6"/>
<feature type="transmembrane region" description="Helical" evidence="11">
    <location>
        <begin position="27"/>
        <end position="46"/>
    </location>
</feature>
<feature type="transmembrane region" description="Helical" evidence="11">
    <location>
        <begin position="276"/>
        <end position="298"/>
    </location>
</feature>
<evidence type="ECO:0000256" key="6">
    <source>
        <dbReference type="ARBA" id="ARBA00022847"/>
    </source>
</evidence>
<accession>A0A1I4S7B6</accession>
<dbReference type="OrthoDB" id="9066401at2"/>
<feature type="transmembrane region" description="Helical" evidence="11">
    <location>
        <begin position="370"/>
        <end position="391"/>
    </location>
</feature>
<feature type="transmembrane region" description="Helical" evidence="11">
    <location>
        <begin position="153"/>
        <end position="175"/>
    </location>
</feature>
<dbReference type="GO" id="GO:0015293">
    <property type="term" value="F:symporter activity"/>
    <property type="evidence" value="ECO:0007669"/>
    <property type="project" value="UniProtKB-KW"/>
</dbReference>
<dbReference type="InterPro" id="IPR020846">
    <property type="entry name" value="MFS_dom"/>
</dbReference>
<evidence type="ECO:0000259" key="12">
    <source>
        <dbReference type="PROSITE" id="PS50850"/>
    </source>
</evidence>
<evidence type="ECO:0000256" key="8">
    <source>
        <dbReference type="ARBA" id="ARBA00023136"/>
    </source>
</evidence>
<feature type="transmembrane region" description="Helical" evidence="11">
    <location>
        <begin position="330"/>
        <end position="358"/>
    </location>
</feature>
<keyword evidence="8 11" id="KW-0472">Membrane</keyword>
<keyword evidence="5 11" id="KW-0812">Transmembrane</keyword>
<feature type="transmembrane region" description="Helical" evidence="11">
    <location>
        <begin position="112"/>
        <end position="132"/>
    </location>
</feature>
<evidence type="ECO:0000313" key="14">
    <source>
        <dbReference type="Proteomes" id="UP000199614"/>
    </source>
</evidence>
<dbReference type="EMBL" id="FOUY01000001">
    <property type="protein sequence ID" value="SFM60392.1"/>
    <property type="molecule type" value="Genomic_DNA"/>
</dbReference>
<dbReference type="GO" id="GO:0005886">
    <property type="term" value="C:plasma membrane"/>
    <property type="evidence" value="ECO:0007669"/>
    <property type="project" value="UniProtKB-SubCell"/>
</dbReference>
<dbReference type="PANTHER" id="PTHR43045">
    <property type="entry name" value="SHIKIMATE TRANSPORTER"/>
    <property type="match status" value="1"/>
</dbReference>
<gene>
    <name evidence="13" type="ORF">SAMN05216207_1001286</name>
</gene>
<dbReference type="Gene3D" id="1.20.1250.20">
    <property type="entry name" value="MFS general substrate transporter like domains"/>
    <property type="match status" value="2"/>
</dbReference>
<name>A0A1I4S7B6_PSUAM</name>
<sequence length="443" mass="46423">MVGETTHRKTTARKVTVASLVGTTIEWYEFFIYGTAAALVFPALFFPSEDPLVGILVSLSTFAVAFLARPIGGVVFGHLGDRVGRKATLVLTLMLMGGATFAIGLLPTYHSVGVAAPVLLVALRVIQGLSLGGEYGGSVLMAVEHSRGRRRGFFGSVVNMGAPAGLLLANGVYLGLSVLSEDAFLSWGWRVPFLLSVILLVVGTVIRLRLSESPEFAGADSASAPRTPFMTVIASHLGPALLMMLAYASAGVTFYIGTVFSLSFGTTTLGIERDLLLLLVVVGNLVAIVGLPFFGWLSDHTNRRAIFIAGILGMGVLAWPWFGALASGSIGWMVLGFSALFIPYAATYGTMAAFFAHVFPPAVRFTGMSLGYTLGTVVSSAIAPLVATGLLGMTGSWTAIAIYMSATAAISAVAAFFLSERFAPSDMLRSGSTGRAGARQDAH</sequence>
<feature type="transmembrane region" description="Helical" evidence="11">
    <location>
        <begin position="305"/>
        <end position="324"/>
    </location>
</feature>
<dbReference type="SUPFAM" id="SSF103473">
    <property type="entry name" value="MFS general substrate transporter"/>
    <property type="match status" value="1"/>
</dbReference>
<keyword evidence="6" id="KW-0769">Symport</keyword>
<dbReference type="CDD" id="cd17369">
    <property type="entry name" value="MFS_ShiA_like"/>
    <property type="match status" value="1"/>
</dbReference>
<feature type="transmembrane region" description="Helical" evidence="11">
    <location>
        <begin position="187"/>
        <end position="208"/>
    </location>
</feature>
<keyword evidence="4" id="KW-1003">Cell membrane</keyword>
<keyword evidence="7 11" id="KW-1133">Transmembrane helix</keyword>
<feature type="transmembrane region" description="Helical" evidence="11">
    <location>
        <begin position="88"/>
        <end position="106"/>
    </location>
</feature>
<feature type="transmembrane region" description="Helical" evidence="11">
    <location>
        <begin position="397"/>
        <end position="419"/>
    </location>
</feature>
<comment type="similarity">
    <text evidence="2">Belongs to the major facilitator superfamily. Metabolite:H+ Symporter (MHS) family (TC 2.A.1.6) family.</text>
</comment>
<comment type="subcellular location">
    <subcellularLocation>
        <location evidence="1">Cell membrane</location>
        <topology evidence="1">Multi-pass membrane protein</topology>
    </subcellularLocation>
</comment>
<evidence type="ECO:0000313" key="13">
    <source>
        <dbReference type="EMBL" id="SFM60392.1"/>
    </source>
</evidence>
<evidence type="ECO:0000256" key="7">
    <source>
        <dbReference type="ARBA" id="ARBA00022989"/>
    </source>
</evidence>
<dbReference type="PROSITE" id="PS50850">
    <property type="entry name" value="MFS"/>
    <property type="match status" value="1"/>
</dbReference>
<evidence type="ECO:0000256" key="1">
    <source>
        <dbReference type="ARBA" id="ARBA00004651"/>
    </source>
</evidence>
<reference evidence="13 14" key="1">
    <citation type="submission" date="2016-10" db="EMBL/GenBank/DDBJ databases">
        <authorList>
            <person name="de Groot N.N."/>
        </authorList>
    </citation>
    <scope>NUCLEOTIDE SEQUENCE [LARGE SCALE GENOMIC DNA]</scope>
    <source>
        <strain evidence="13 14">CGMCC 4.1877</strain>
    </source>
</reference>
<keyword evidence="3" id="KW-0813">Transport</keyword>
<proteinExistence type="inferred from homology"/>
<evidence type="ECO:0000256" key="11">
    <source>
        <dbReference type="SAM" id="Phobius"/>
    </source>
</evidence>
<organism evidence="13 14">
    <name type="scientific">Pseudonocardia ammonioxydans</name>
    <dbReference type="NCBI Taxonomy" id="260086"/>
    <lineage>
        <taxon>Bacteria</taxon>
        <taxon>Bacillati</taxon>
        <taxon>Actinomycetota</taxon>
        <taxon>Actinomycetes</taxon>
        <taxon>Pseudonocardiales</taxon>
        <taxon>Pseudonocardiaceae</taxon>
        <taxon>Pseudonocardia</taxon>
    </lineage>
</organism>
<dbReference type="Pfam" id="PF07690">
    <property type="entry name" value="MFS_1"/>
    <property type="match status" value="1"/>
</dbReference>
<dbReference type="STRING" id="260086.SAMN05216207_1001286"/>
<evidence type="ECO:0000256" key="2">
    <source>
        <dbReference type="ARBA" id="ARBA00008240"/>
    </source>
</evidence>
<feature type="transmembrane region" description="Helical" evidence="11">
    <location>
        <begin position="229"/>
        <end position="256"/>
    </location>
</feature>
<feature type="transmembrane region" description="Helical" evidence="11">
    <location>
        <begin position="52"/>
        <end position="76"/>
    </location>
</feature>
<dbReference type="PANTHER" id="PTHR43045:SF1">
    <property type="entry name" value="SHIKIMATE TRANSPORTER"/>
    <property type="match status" value="1"/>
</dbReference>
<evidence type="ECO:0000256" key="4">
    <source>
        <dbReference type="ARBA" id="ARBA00022475"/>
    </source>
</evidence>
<dbReference type="FunFam" id="1.20.1250.20:FF:000001">
    <property type="entry name" value="Dicarboxylate MFS transporter"/>
    <property type="match status" value="1"/>
</dbReference>
<evidence type="ECO:0000256" key="3">
    <source>
        <dbReference type="ARBA" id="ARBA00022448"/>
    </source>
</evidence>
<evidence type="ECO:0000256" key="9">
    <source>
        <dbReference type="ARBA" id="ARBA00037295"/>
    </source>
</evidence>
<dbReference type="InterPro" id="IPR036259">
    <property type="entry name" value="MFS_trans_sf"/>
</dbReference>
<evidence type="ECO:0000256" key="5">
    <source>
        <dbReference type="ARBA" id="ARBA00022692"/>
    </source>
</evidence>
<keyword evidence="14" id="KW-1185">Reference proteome</keyword>